<dbReference type="SUPFAM" id="SSF53187">
    <property type="entry name" value="Zn-dependent exopeptidases"/>
    <property type="match status" value="1"/>
</dbReference>
<feature type="domain" description="Peptidase M20 dimerisation" evidence="4">
    <location>
        <begin position="211"/>
        <end position="327"/>
    </location>
</feature>
<keyword evidence="5" id="KW-0645">Protease</keyword>
<keyword evidence="1" id="KW-0479">Metal-binding</keyword>
<dbReference type="PANTHER" id="PTHR43808">
    <property type="entry name" value="ACETYLORNITHINE DEACETYLASE"/>
    <property type="match status" value="1"/>
</dbReference>
<proteinExistence type="predicted"/>
<comment type="caution">
    <text evidence="5">The sequence shown here is derived from an EMBL/GenBank/DDBJ whole genome shotgun (WGS) entry which is preliminary data.</text>
</comment>
<accession>A0A495RT61</accession>
<dbReference type="Proteomes" id="UP000280091">
    <property type="component" value="Unassembled WGS sequence"/>
</dbReference>
<protein>
    <submittedName>
        <fullName evidence="5">Glutamate carboxypeptidase</fullName>
    </submittedName>
</protein>
<keyword evidence="6" id="KW-1185">Reference proteome</keyword>
<dbReference type="InterPro" id="IPR011650">
    <property type="entry name" value="Peptidase_M20_dimer"/>
</dbReference>
<evidence type="ECO:0000259" key="4">
    <source>
        <dbReference type="Pfam" id="PF07687"/>
    </source>
</evidence>
<keyword evidence="2" id="KW-0378">Hydrolase</keyword>
<evidence type="ECO:0000256" key="1">
    <source>
        <dbReference type="ARBA" id="ARBA00022723"/>
    </source>
</evidence>
<dbReference type="PANTHER" id="PTHR43808:SF32">
    <property type="entry name" value="ARGE_DAPE-RELATED DEACYLASE"/>
    <property type="match status" value="1"/>
</dbReference>
<evidence type="ECO:0000313" key="6">
    <source>
        <dbReference type="Proteomes" id="UP000280091"/>
    </source>
</evidence>
<dbReference type="Gene3D" id="3.30.70.360">
    <property type="match status" value="1"/>
</dbReference>
<name>A0A495RT61_9FLAO</name>
<evidence type="ECO:0000256" key="3">
    <source>
        <dbReference type="SAM" id="SignalP"/>
    </source>
</evidence>
<dbReference type="EMBL" id="RBXA01000004">
    <property type="protein sequence ID" value="RKS90479.1"/>
    <property type="molecule type" value="Genomic_DNA"/>
</dbReference>
<reference evidence="5 6" key="1">
    <citation type="submission" date="2018-10" db="EMBL/GenBank/DDBJ databases">
        <title>Genomic Encyclopedia of Archaeal and Bacterial Type Strains, Phase II (KMG-II): from individual species to whole genera.</title>
        <authorList>
            <person name="Goeker M."/>
        </authorList>
    </citation>
    <scope>NUCLEOTIDE SEQUENCE [LARGE SCALE GENOMIC DNA]</scope>
    <source>
        <strain evidence="5 6">DSM 15094</strain>
    </source>
</reference>
<dbReference type="Gene3D" id="3.40.630.10">
    <property type="entry name" value="Zn peptidases"/>
    <property type="match status" value="1"/>
</dbReference>
<dbReference type="InterPro" id="IPR002933">
    <property type="entry name" value="Peptidase_M20"/>
</dbReference>
<dbReference type="GO" id="GO:0004180">
    <property type="term" value="F:carboxypeptidase activity"/>
    <property type="evidence" value="ECO:0007669"/>
    <property type="project" value="UniProtKB-KW"/>
</dbReference>
<dbReference type="SUPFAM" id="SSF55031">
    <property type="entry name" value="Bacterial exopeptidase dimerisation domain"/>
    <property type="match status" value="1"/>
</dbReference>
<dbReference type="RefSeq" id="WP_121366153.1">
    <property type="nucleotide sequence ID" value="NZ_RBXA01000004.1"/>
</dbReference>
<organism evidence="5 6">
    <name type="scientific">Flavobacterium limicola</name>
    <dbReference type="NCBI Taxonomy" id="180441"/>
    <lineage>
        <taxon>Bacteria</taxon>
        <taxon>Pseudomonadati</taxon>
        <taxon>Bacteroidota</taxon>
        <taxon>Flavobacteriia</taxon>
        <taxon>Flavobacteriales</taxon>
        <taxon>Flavobacteriaceae</taxon>
        <taxon>Flavobacterium</taxon>
    </lineage>
</organism>
<feature type="signal peptide" evidence="3">
    <location>
        <begin position="1"/>
        <end position="19"/>
    </location>
</feature>
<dbReference type="AlphaFoldDB" id="A0A495RT61"/>
<gene>
    <name evidence="5" type="ORF">BC952_2871</name>
</gene>
<evidence type="ECO:0000256" key="2">
    <source>
        <dbReference type="ARBA" id="ARBA00022801"/>
    </source>
</evidence>
<keyword evidence="5" id="KW-0121">Carboxypeptidase</keyword>
<dbReference type="Pfam" id="PF07687">
    <property type="entry name" value="M20_dimer"/>
    <property type="match status" value="1"/>
</dbReference>
<dbReference type="Pfam" id="PF01546">
    <property type="entry name" value="Peptidase_M20"/>
    <property type="match status" value="1"/>
</dbReference>
<dbReference type="InterPro" id="IPR036264">
    <property type="entry name" value="Bact_exopeptidase_dim_dom"/>
</dbReference>
<dbReference type="GO" id="GO:0046872">
    <property type="term" value="F:metal ion binding"/>
    <property type="evidence" value="ECO:0007669"/>
    <property type="project" value="UniProtKB-KW"/>
</dbReference>
<feature type="chain" id="PRO_5019799888" evidence="3">
    <location>
        <begin position="20"/>
        <end position="430"/>
    </location>
</feature>
<keyword evidence="3" id="KW-0732">Signal</keyword>
<dbReference type="InterPro" id="IPR050072">
    <property type="entry name" value="Peptidase_M20A"/>
</dbReference>
<evidence type="ECO:0000313" key="5">
    <source>
        <dbReference type="EMBL" id="RKS90479.1"/>
    </source>
</evidence>
<dbReference type="OrthoDB" id="9783294at2"/>
<sequence>MKKIFLSLCFLIAFINSKAQNLSNTENKIVAYINEHLPETRDLLIKTVNINSGTLNIEGVKKVGAIYGAELEKAGLKSEWISLPDSLQRAGHLVATKKGTKGKRIFIIGHLDTVFEPDMPANNWTMLNDSTATGQGAIDMKGGDVIVIAALQALKNLGLLDNASIIVYFTGDEERAGLPISVSRKDFIKRAQQCDVALGFETAIGLNTVTTARRGASSWTLNVTAKTGHSQGVFSSNSGYGAIYESARILNDFRLQLSQEKYLTFNPGLIIGGSEMNYDADKAKGDAIGKTNIISPTVTVVGDLRFLTEEQKETAREKMKAIVNNNLNGTKATISFSDGIPGMAPKEGNNRLLAIIDSISQDMGIGKTVAGDPGSRGAGDISYIAKYVDCIDGLGSSGKGAHAAGETINLKEFPYLIQRAAILIYRLTQN</sequence>